<dbReference type="SMART" id="SM00055">
    <property type="entry name" value="FCH"/>
    <property type="match status" value="1"/>
</dbReference>
<keyword evidence="3" id="KW-0963">Cytoplasm</keyword>
<dbReference type="PROSITE" id="PS51741">
    <property type="entry name" value="F_BAR"/>
    <property type="match status" value="1"/>
</dbReference>
<evidence type="ECO:0000256" key="3">
    <source>
        <dbReference type="ARBA" id="ARBA00022490"/>
    </source>
</evidence>
<keyword evidence="2 7" id="KW-0728">SH3 domain</keyword>
<dbReference type="Pfam" id="PF00611">
    <property type="entry name" value="FCH"/>
    <property type="match status" value="1"/>
</dbReference>
<dbReference type="PANTHER" id="PTHR23065">
    <property type="entry name" value="PROLINE-SERINE-THREONINE PHOSPHATASE INTERACTING PROTEIN 1"/>
    <property type="match status" value="1"/>
</dbReference>
<dbReference type="InterPro" id="IPR001060">
    <property type="entry name" value="FCH_dom"/>
</dbReference>
<organism evidence="13">
    <name type="scientific">Paramoeba aestuarina</name>
    <dbReference type="NCBI Taxonomy" id="180227"/>
    <lineage>
        <taxon>Eukaryota</taxon>
        <taxon>Amoebozoa</taxon>
        <taxon>Discosea</taxon>
        <taxon>Flabellinia</taxon>
        <taxon>Dactylopodida</taxon>
        <taxon>Paramoebidae</taxon>
        <taxon>Paramoeba</taxon>
    </lineage>
</organism>
<reference evidence="13" key="1">
    <citation type="submission" date="2021-01" db="EMBL/GenBank/DDBJ databases">
        <authorList>
            <person name="Corre E."/>
            <person name="Pelletier E."/>
            <person name="Niang G."/>
            <person name="Scheremetjew M."/>
            <person name="Finn R."/>
            <person name="Kale V."/>
            <person name="Holt S."/>
            <person name="Cochrane G."/>
            <person name="Meng A."/>
            <person name="Brown T."/>
            <person name="Cohen L."/>
        </authorList>
    </citation>
    <scope>NUCLEOTIDE SEQUENCE</scope>
    <source>
        <strain evidence="13">SoJaBio B1-5/56/2</strain>
    </source>
</reference>
<evidence type="ECO:0000259" key="11">
    <source>
        <dbReference type="PROSITE" id="PS50002"/>
    </source>
</evidence>
<feature type="coiled-coil region" evidence="9">
    <location>
        <begin position="411"/>
        <end position="438"/>
    </location>
</feature>
<evidence type="ECO:0000256" key="4">
    <source>
        <dbReference type="ARBA" id="ARBA00022553"/>
    </source>
</evidence>
<dbReference type="SUPFAM" id="SSF103657">
    <property type="entry name" value="BAR/IMD domain-like"/>
    <property type="match status" value="1"/>
</dbReference>
<dbReference type="GO" id="GO:0016050">
    <property type="term" value="P:vesicle organization"/>
    <property type="evidence" value="ECO:0007669"/>
    <property type="project" value="TreeGrafter"/>
</dbReference>
<feature type="compositionally biased region" description="Pro residues" evidence="10">
    <location>
        <begin position="318"/>
        <end position="328"/>
    </location>
</feature>
<dbReference type="PROSITE" id="PS50002">
    <property type="entry name" value="SH3"/>
    <property type="match status" value="1"/>
</dbReference>
<evidence type="ECO:0000313" key="13">
    <source>
        <dbReference type="EMBL" id="CAE2268836.1"/>
    </source>
</evidence>
<feature type="domain" description="F-BAR" evidence="12">
    <location>
        <begin position="1"/>
        <end position="262"/>
    </location>
</feature>
<keyword evidence="5 8" id="KW-0175">Coiled coil</keyword>
<comment type="subcellular location">
    <subcellularLocation>
        <location evidence="1">Cytoplasm</location>
        <location evidence="1">Cytoskeleton</location>
    </subcellularLocation>
</comment>
<dbReference type="Gene3D" id="2.30.30.40">
    <property type="entry name" value="SH3 Domains"/>
    <property type="match status" value="1"/>
</dbReference>
<evidence type="ECO:0000256" key="7">
    <source>
        <dbReference type="PROSITE-ProRule" id="PRU00192"/>
    </source>
</evidence>
<evidence type="ECO:0000256" key="5">
    <source>
        <dbReference type="ARBA" id="ARBA00023054"/>
    </source>
</evidence>
<dbReference type="Pfam" id="PF25610">
    <property type="entry name" value="HR1_TOCA"/>
    <property type="match status" value="1"/>
</dbReference>
<dbReference type="SUPFAM" id="SSF50044">
    <property type="entry name" value="SH3-domain"/>
    <property type="match status" value="1"/>
</dbReference>
<dbReference type="GO" id="GO:0005886">
    <property type="term" value="C:plasma membrane"/>
    <property type="evidence" value="ECO:0007669"/>
    <property type="project" value="TreeGrafter"/>
</dbReference>
<evidence type="ECO:0000256" key="2">
    <source>
        <dbReference type="ARBA" id="ARBA00022443"/>
    </source>
</evidence>
<dbReference type="InterPro" id="IPR001452">
    <property type="entry name" value="SH3_domain"/>
</dbReference>
<evidence type="ECO:0000256" key="8">
    <source>
        <dbReference type="PROSITE-ProRule" id="PRU01077"/>
    </source>
</evidence>
<feature type="compositionally biased region" description="Low complexity" evidence="10">
    <location>
        <begin position="511"/>
        <end position="527"/>
    </location>
</feature>
<dbReference type="PRINTS" id="PR00452">
    <property type="entry name" value="SH3DOMAIN"/>
</dbReference>
<dbReference type="GO" id="GO:0008017">
    <property type="term" value="F:microtubule binding"/>
    <property type="evidence" value="ECO:0007669"/>
    <property type="project" value="TreeGrafter"/>
</dbReference>
<evidence type="ECO:0008006" key="14">
    <source>
        <dbReference type="Google" id="ProtNLM"/>
    </source>
</evidence>
<evidence type="ECO:0000256" key="10">
    <source>
        <dbReference type="SAM" id="MobiDB-lite"/>
    </source>
</evidence>
<name>A0A7S4JN14_9EUKA</name>
<dbReference type="Gene3D" id="1.20.1270.60">
    <property type="entry name" value="Arfaptin homology (AH) domain/BAR domain"/>
    <property type="match status" value="1"/>
</dbReference>
<keyword evidence="6" id="KW-0206">Cytoskeleton</keyword>
<dbReference type="SMART" id="SM00326">
    <property type="entry name" value="SH3"/>
    <property type="match status" value="1"/>
</dbReference>
<dbReference type="AlphaFoldDB" id="A0A7S4JN14"/>
<dbReference type="InterPro" id="IPR057870">
    <property type="entry name" value="HR1_TOCA"/>
</dbReference>
<evidence type="ECO:0000256" key="1">
    <source>
        <dbReference type="ARBA" id="ARBA00004245"/>
    </source>
</evidence>
<feature type="region of interest" description="Disordered" evidence="10">
    <location>
        <begin position="270"/>
        <end position="381"/>
    </location>
</feature>
<feature type="region of interest" description="Disordered" evidence="10">
    <location>
        <begin position="477"/>
        <end position="531"/>
    </location>
</feature>
<feature type="domain" description="SH3" evidence="11">
    <location>
        <begin position="539"/>
        <end position="598"/>
    </location>
</feature>
<dbReference type="GO" id="GO:0005737">
    <property type="term" value="C:cytoplasm"/>
    <property type="evidence" value="ECO:0007669"/>
    <property type="project" value="TreeGrafter"/>
</dbReference>
<dbReference type="InterPro" id="IPR031160">
    <property type="entry name" value="F_BAR_dom"/>
</dbReference>
<dbReference type="PANTHER" id="PTHR23065:SF7">
    <property type="entry name" value="NOSTRIN, ISOFORM H"/>
    <property type="match status" value="1"/>
</dbReference>
<dbReference type="Gene3D" id="6.10.140.470">
    <property type="match status" value="1"/>
</dbReference>
<keyword evidence="4" id="KW-0597">Phosphoprotein</keyword>
<dbReference type="Pfam" id="PF00018">
    <property type="entry name" value="SH3_1"/>
    <property type="match status" value="1"/>
</dbReference>
<evidence type="ECO:0000259" key="12">
    <source>
        <dbReference type="PROSITE" id="PS51741"/>
    </source>
</evidence>
<feature type="compositionally biased region" description="Low complexity" evidence="10">
    <location>
        <begin position="329"/>
        <end position="368"/>
    </location>
</feature>
<evidence type="ECO:0000256" key="9">
    <source>
        <dbReference type="SAM" id="Coils"/>
    </source>
</evidence>
<dbReference type="GO" id="GO:0030041">
    <property type="term" value="P:actin filament polymerization"/>
    <property type="evidence" value="ECO:0007669"/>
    <property type="project" value="TreeGrafter"/>
</dbReference>
<sequence length="599" mass="65617">MATYASHMLDGLDFLYKKTDDAIKTMVEVQSFFRKMAALEKKFGGEIQTIAKRYAFSKPFNEEIGTVRKGWDSMQQELENIGTKHGTLADSITKELVEALNAYIKKKETDRKKLVKDGGRITGEMKASLSDLSSAKSKFVSACKSADSAAGAYAKAKADGTLKPKDVNKFSQKASKSADLANAAEKDYKKQLEKTNQRQNQFYDTDLPSLLTQFQEWEEERTGFLKSQFDRYSTFYCGFPPFMDMSCQAVKKVVDEIDIAADTQSFLEKHKTGINKPPDIGYEAYTPQNPDLVITNSSASFSSSSSSSSPSPSSGPSSPAPAPTPTPTPSSSSGPSSSPPVASRSAANRAAAPLPPGHSGSGSSIMSNPGGGGGGGNIVETNIPISKEIEVNENDYGLTAADQALPPEFKQEKLKKQLKQLKENIRSERKTAKGIEKLVKFYASDPAAQEKTNQELIERKNKIAKMKDIQTNLEAELAKIENELNPGGAAPAAPGPEPEEQEEEPYHQEEPQQPQQQQQQQQPPAAGWSTGEIVEEEVVVLAKARGLYEYVASNDTELSFKEGDIMQITDQDDSGWWFAEIDDRSGFVPKNYLEVVEQY</sequence>
<protein>
    <recommendedName>
        <fullName evidence="14">SH3 domain-containing protein</fullName>
    </recommendedName>
</protein>
<dbReference type="InterPro" id="IPR036028">
    <property type="entry name" value="SH3-like_dom_sf"/>
</dbReference>
<dbReference type="InterPro" id="IPR027267">
    <property type="entry name" value="AH/BAR_dom_sf"/>
</dbReference>
<accession>A0A7S4JN14</accession>
<dbReference type="FunFam" id="2.30.30.40:FF:000072">
    <property type="entry name" value="Unconventional Myosin IB"/>
    <property type="match status" value="1"/>
</dbReference>
<dbReference type="EMBL" id="HBKR01002072">
    <property type="protein sequence ID" value="CAE2268836.1"/>
    <property type="molecule type" value="Transcribed_RNA"/>
</dbReference>
<dbReference type="GO" id="GO:0031982">
    <property type="term" value="C:vesicle"/>
    <property type="evidence" value="ECO:0007669"/>
    <property type="project" value="TreeGrafter"/>
</dbReference>
<evidence type="ECO:0000256" key="6">
    <source>
        <dbReference type="ARBA" id="ARBA00023212"/>
    </source>
</evidence>
<gene>
    <name evidence="13" type="ORF">NAES01612_LOCUS1339</name>
</gene>
<proteinExistence type="predicted"/>
<feature type="compositionally biased region" description="Low complexity" evidence="10">
    <location>
        <begin position="297"/>
        <end position="317"/>
    </location>
</feature>